<feature type="region of interest" description="Disordered" evidence="2">
    <location>
        <begin position="465"/>
        <end position="486"/>
    </location>
</feature>
<dbReference type="InterPro" id="IPR018731">
    <property type="entry name" value="Atg13_N"/>
</dbReference>
<reference evidence="4 5" key="1">
    <citation type="journal article" date="2022" name="Nat. Plants">
        <title>Genomes of leafy and leafless Platanthera orchids illuminate the evolution of mycoheterotrophy.</title>
        <authorList>
            <person name="Li M.H."/>
            <person name="Liu K.W."/>
            <person name="Li Z."/>
            <person name="Lu H.C."/>
            <person name="Ye Q.L."/>
            <person name="Zhang D."/>
            <person name="Wang J.Y."/>
            <person name="Li Y.F."/>
            <person name="Zhong Z.M."/>
            <person name="Liu X."/>
            <person name="Yu X."/>
            <person name="Liu D.K."/>
            <person name="Tu X.D."/>
            <person name="Liu B."/>
            <person name="Hao Y."/>
            <person name="Liao X.Y."/>
            <person name="Jiang Y.T."/>
            <person name="Sun W.H."/>
            <person name="Chen J."/>
            <person name="Chen Y.Q."/>
            <person name="Ai Y."/>
            <person name="Zhai J.W."/>
            <person name="Wu S.S."/>
            <person name="Zhou Z."/>
            <person name="Hsiao Y.Y."/>
            <person name="Wu W.L."/>
            <person name="Chen Y.Y."/>
            <person name="Lin Y.F."/>
            <person name="Hsu J.L."/>
            <person name="Li C.Y."/>
            <person name="Wang Z.W."/>
            <person name="Zhao X."/>
            <person name="Zhong W.Y."/>
            <person name="Ma X.K."/>
            <person name="Ma L."/>
            <person name="Huang J."/>
            <person name="Chen G.Z."/>
            <person name="Huang M.Z."/>
            <person name="Huang L."/>
            <person name="Peng D.H."/>
            <person name="Luo Y.B."/>
            <person name="Zou S.Q."/>
            <person name="Chen S.P."/>
            <person name="Lan S."/>
            <person name="Tsai W.C."/>
            <person name="Van de Peer Y."/>
            <person name="Liu Z.J."/>
        </authorList>
    </citation>
    <scope>NUCLEOTIDE SEQUENCE [LARGE SCALE GENOMIC DNA]</scope>
    <source>
        <strain evidence="4">Lor287</strain>
    </source>
</reference>
<dbReference type="Pfam" id="PF10033">
    <property type="entry name" value="ATG13"/>
    <property type="match status" value="1"/>
</dbReference>
<dbReference type="Gene3D" id="3.30.900.10">
    <property type="entry name" value="HORMA domain"/>
    <property type="match status" value="1"/>
</dbReference>
<feature type="domain" description="Autophagy-related protein 13 N-terminal" evidence="3">
    <location>
        <begin position="19"/>
        <end position="229"/>
    </location>
</feature>
<dbReference type="GO" id="GO:1990316">
    <property type="term" value="C:Atg1/ULK1 kinase complex"/>
    <property type="evidence" value="ECO:0007669"/>
    <property type="project" value="InterPro"/>
</dbReference>
<sequence>MAALPSTSSSEPAVMEQVITDVFAKTVHTILESRSPNVSALNCSADPCDPSSSSSSFPSNFRSRDRFFSFDHGPLILDVILCRKKAAENPGRSSPAGIFVRSLSSEREELGRRNTEEKIVERWILQCEREDSRGFHQSSEFQVSFRKASKKIIVLLRSLYSAVRLLPAYKLFRDLTASGKNYSISLSHRISSFAEPFSREEDSEMSQLDFGPVDIFSGKFSLSVAYLKKTLENLSSEPSNCMSSELIMDYVGSPLADPHRWFPSRAVSGSAPSYAAFCRQHSCCSLSPVLQNLQCLHQNVASSSSITCVSSPSSSSSATPSRLYVRSESAPGSITLFRHKGGVVGQNQCLSASSCSSRKSQECCSHVDVFGAQVNIASAPKTLPVKNQLQFEKESLRFMEFQTGKLLSKTAFTGKDSAGNIIGFQAPCSSPHRKSRNSSRLFFMDEFDDSDFICHFAEDVESKNSFRAKSGNDEGHADENSTSGRSPDAAAVGALVWMLKSAPPLGLDNSNTHKPMHVFKGKVSGQKSQSEKMKSNRENDALKVDNALCLDITAPEPFRPSTVADAFRELRAYKGIRELITKQSESQLRDVEHIAKSNTRDPSEIR</sequence>
<gene>
    <name evidence="4" type="ORF">KSP39_PZI006241</name>
</gene>
<dbReference type="AlphaFoldDB" id="A0AAP0GAW3"/>
<dbReference type="EMBL" id="JBBWWQ010000004">
    <property type="protein sequence ID" value="KAK8948991.1"/>
    <property type="molecule type" value="Genomic_DNA"/>
</dbReference>
<evidence type="ECO:0000313" key="4">
    <source>
        <dbReference type="EMBL" id="KAK8948991.1"/>
    </source>
</evidence>
<proteinExistence type="predicted"/>
<evidence type="ECO:0000256" key="2">
    <source>
        <dbReference type="SAM" id="MobiDB-lite"/>
    </source>
</evidence>
<name>A0AAP0GAW3_9ASPA</name>
<keyword evidence="5" id="KW-1185">Reference proteome</keyword>
<feature type="compositionally biased region" description="Basic and acidic residues" evidence="2">
    <location>
        <begin position="465"/>
        <end position="479"/>
    </location>
</feature>
<dbReference type="PANTHER" id="PTHR13430:SF15">
    <property type="entry name" value="AUTOPHAGY-RELATED PROTEIN 13B"/>
    <property type="match status" value="1"/>
</dbReference>
<dbReference type="InterPro" id="IPR036570">
    <property type="entry name" value="HORMA_dom_sf"/>
</dbReference>
<feature type="region of interest" description="Disordered" evidence="2">
    <location>
        <begin position="587"/>
        <end position="606"/>
    </location>
</feature>
<dbReference type="Proteomes" id="UP001418222">
    <property type="component" value="Unassembled WGS sequence"/>
</dbReference>
<protein>
    <recommendedName>
        <fullName evidence="3">Autophagy-related protein 13 N-terminal domain-containing protein</fullName>
    </recommendedName>
</protein>
<accession>A0AAP0GAW3</accession>
<organism evidence="4 5">
    <name type="scientific">Platanthera zijinensis</name>
    <dbReference type="NCBI Taxonomy" id="2320716"/>
    <lineage>
        <taxon>Eukaryota</taxon>
        <taxon>Viridiplantae</taxon>
        <taxon>Streptophyta</taxon>
        <taxon>Embryophyta</taxon>
        <taxon>Tracheophyta</taxon>
        <taxon>Spermatophyta</taxon>
        <taxon>Magnoliopsida</taxon>
        <taxon>Liliopsida</taxon>
        <taxon>Asparagales</taxon>
        <taxon>Orchidaceae</taxon>
        <taxon>Orchidoideae</taxon>
        <taxon>Orchideae</taxon>
        <taxon>Orchidinae</taxon>
        <taxon>Platanthera</taxon>
    </lineage>
</organism>
<evidence type="ECO:0000259" key="3">
    <source>
        <dbReference type="Pfam" id="PF10033"/>
    </source>
</evidence>
<dbReference type="InterPro" id="IPR040182">
    <property type="entry name" value="ATG13"/>
</dbReference>
<dbReference type="GO" id="GO:0000045">
    <property type="term" value="P:autophagosome assembly"/>
    <property type="evidence" value="ECO:0007669"/>
    <property type="project" value="InterPro"/>
</dbReference>
<dbReference type="PANTHER" id="PTHR13430">
    <property type="match status" value="1"/>
</dbReference>
<evidence type="ECO:0000256" key="1">
    <source>
        <dbReference type="ARBA" id="ARBA00023006"/>
    </source>
</evidence>
<comment type="caution">
    <text evidence="4">The sequence shown here is derived from an EMBL/GenBank/DDBJ whole genome shotgun (WGS) entry which is preliminary data.</text>
</comment>
<keyword evidence="1" id="KW-0072">Autophagy</keyword>
<evidence type="ECO:0000313" key="5">
    <source>
        <dbReference type="Proteomes" id="UP001418222"/>
    </source>
</evidence>